<name>A0A847EV02_9BACT</name>
<dbReference type="Proteomes" id="UP000554004">
    <property type="component" value="Unassembled WGS sequence"/>
</dbReference>
<evidence type="ECO:0000313" key="5">
    <source>
        <dbReference type="Proteomes" id="UP000554004"/>
    </source>
</evidence>
<organism evidence="4 5">
    <name type="scientific">Candidatus Dojkabacteria bacterium</name>
    <dbReference type="NCBI Taxonomy" id="2099670"/>
    <lineage>
        <taxon>Bacteria</taxon>
        <taxon>Candidatus Dojkabacteria</taxon>
    </lineage>
</organism>
<dbReference type="InterPro" id="IPR002547">
    <property type="entry name" value="tRNA-bd_dom"/>
</dbReference>
<gene>
    <name evidence="4" type="ORF">GX618_02680</name>
</gene>
<evidence type="ECO:0000256" key="2">
    <source>
        <dbReference type="PROSITE-ProRule" id="PRU00209"/>
    </source>
</evidence>
<evidence type="ECO:0000259" key="3">
    <source>
        <dbReference type="PROSITE" id="PS50886"/>
    </source>
</evidence>
<feature type="non-terminal residue" evidence="4">
    <location>
        <position position="68"/>
    </location>
</feature>
<evidence type="ECO:0000256" key="1">
    <source>
        <dbReference type="ARBA" id="ARBA00022884"/>
    </source>
</evidence>
<dbReference type="AlphaFoldDB" id="A0A847EV02"/>
<accession>A0A847EV02</accession>
<protein>
    <recommendedName>
        <fullName evidence="3">tRNA-binding domain-containing protein</fullName>
    </recommendedName>
</protein>
<evidence type="ECO:0000313" key="4">
    <source>
        <dbReference type="EMBL" id="NLE31154.1"/>
    </source>
</evidence>
<keyword evidence="1 2" id="KW-0694">RNA-binding</keyword>
<keyword evidence="2" id="KW-0820">tRNA-binding</keyword>
<reference evidence="4 5" key="1">
    <citation type="journal article" date="2020" name="Biotechnol. Biofuels">
        <title>New insights from the biogas microbiome by comprehensive genome-resolved metagenomics of nearly 1600 species originating from multiple anaerobic digesters.</title>
        <authorList>
            <person name="Campanaro S."/>
            <person name="Treu L."/>
            <person name="Rodriguez-R L.M."/>
            <person name="Kovalovszki A."/>
            <person name="Ziels R.M."/>
            <person name="Maus I."/>
            <person name="Zhu X."/>
            <person name="Kougias P.G."/>
            <person name="Basile A."/>
            <person name="Luo G."/>
            <person name="Schluter A."/>
            <person name="Konstantinidis K.T."/>
            <person name="Angelidaki I."/>
        </authorList>
    </citation>
    <scope>NUCLEOTIDE SEQUENCE [LARGE SCALE GENOMIC DNA]</scope>
    <source>
        <strain evidence="4">AS06rmzACSIP_421</strain>
    </source>
</reference>
<comment type="caution">
    <text evidence="4">The sequence shown here is derived from an EMBL/GenBank/DDBJ whole genome shotgun (WGS) entry which is preliminary data.</text>
</comment>
<sequence length="68" mass="7482">MKLPINSLKEFGLENLDFEKVLDIVSTKIGSVEGYSELSKAYEGVVIAEIVAKEIHPNADKLGVYKIS</sequence>
<feature type="domain" description="TRNA-binding" evidence="3">
    <location>
        <begin position="39"/>
        <end position="68"/>
    </location>
</feature>
<dbReference type="EMBL" id="JAAZAL010000099">
    <property type="protein sequence ID" value="NLE31154.1"/>
    <property type="molecule type" value="Genomic_DNA"/>
</dbReference>
<proteinExistence type="predicted"/>
<dbReference type="PROSITE" id="PS50886">
    <property type="entry name" value="TRBD"/>
    <property type="match status" value="1"/>
</dbReference>
<dbReference type="GO" id="GO:0000049">
    <property type="term" value="F:tRNA binding"/>
    <property type="evidence" value="ECO:0007669"/>
    <property type="project" value="UniProtKB-UniRule"/>
</dbReference>